<protein>
    <recommendedName>
        <fullName evidence="3">DUF1570 domain-containing protein</fullName>
    </recommendedName>
</protein>
<evidence type="ECO:0008006" key="3">
    <source>
        <dbReference type="Google" id="ProtNLM"/>
    </source>
</evidence>
<organism evidence="1 2">
    <name type="scientific">Ideonella azotifigens</name>
    <dbReference type="NCBI Taxonomy" id="513160"/>
    <lineage>
        <taxon>Bacteria</taxon>
        <taxon>Pseudomonadati</taxon>
        <taxon>Pseudomonadota</taxon>
        <taxon>Betaproteobacteria</taxon>
        <taxon>Burkholderiales</taxon>
        <taxon>Sphaerotilaceae</taxon>
        <taxon>Ideonella</taxon>
    </lineage>
</organism>
<accession>A0ABN1KFN4</accession>
<evidence type="ECO:0000313" key="1">
    <source>
        <dbReference type="EMBL" id="GAA0764872.1"/>
    </source>
</evidence>
<comment type="caution">
    <text evidence="1">The sequence shown here is derived from an EMBL/GenBank/DDBJ whole genome shotgun (WGS) entry which is preliminary data.</text>
</comment>
<dbReference type="RefSeq" id="WP_231011062.1">
    <property type="nucleotide sequence ID" value="NZ_BAAAEW010000042.1"/>
</dbReference>
<sequence length="386" mass="42258">MPLLIVLLALVGLNIWITRRIIGLGDAMDHKGMHIAMVWMVPFMGALMGHAQARAHEQAARAELPVRTGVLDAPPALLEAPGAENWVMAHGLQLVHGHPLMDWRAFEAWLGPLPPALQPGLRLAAHRAWLLHMRDALGAHVSLRESVAAWVLSSLEPASADAVAAYVARTRGRIERVLGPLARFPAGMKSIVLVLDHEDDYYHYVAAHDPGEGEAAFSGGMFIDAGCPHFVLCRAELRDIEPVIAHELTHSALAHLRLPVWLDEGLAVNTEHRVAGARPSLHTPHALHAMHVRFWNEETIQQFWTGESFRRTDDGNLLSYDLARLVVSQLSSQWSLFQAFVADARRADAGEAAAARHFELSLGRYVGALFGHQDADAWSPSALAGS</sequence>
<gene>
    <name evidence="1" type="ORF">GCM10009107_51480</name>
</gene>
<reference evidence="1 2" key="1">
    <citation type="journal article" date="2019" name="Int. J. Syst. Evol. Microbiol.">
        <title>The Global Catalogue of Microorganisms (GCM) 10K type strain sequencing project: providing services to taxonomists for standard genome sequencing and annotation.</title>
        <authorList>
            <consortium name="The Broad Institute Genomics Platform"/>
            <consortium name="The Broad Institute Genome Sequencing Center for Infectious Disease"/>
            <person name="Wu L."/>
            <person name="Ma J."/>
        </authorList>
    </citation>
    <scope>NUCLEOTIDE SEQUENCE [LARGE SCALE GENOMIC DNA]</scope>
    <source>
        <strain evidence="1 2">JCM 15503</strain>
    </source>
</reference>
<keyword evidence="2" id="KW-1185">Reference proteome</keyword>
<evidence type="ECO:0000313" key="2">
    <source>
        <dbReference type="Proteomes" id="UP001500279"/>
    </source>
</evidence>
<proteinExistence type="predicted"/>
<dbReference type="Proteomes" id="UP001500279">
    <property type="component" value="Unassembled WGS sequence"/>
</dbReference>
<dbReference type="EMBL" id="BAAAEW010000042">
    <property type="protein sequence ID" value="GAA0764872.1"/>
    <property type="molecule type" value="Genomic_DNA"/>
</dbReference>
<name>A0ABN1KFN4_9BURK</name>